<dbReference type="EnsemblPlants" id="AVESA.00010b.r2.1AG0051780.1">
    <property type="protein sequence ID" value="AVESA.00010b.r2.1AG0051780.1.CDS.1"/>
    <property type="gene ID" value="AVESA.00010b.r2.1AG0051780"/>
</dbReference>
<reference evidence="1" key="1">
    <citation type="submission" date="2021-05" db="EMBL/GenBank/DDBJ databases">
        <authorList>
            <person name="Scholz U."/>
            <person name="Mascher M."/>
            <person name="Fiebig A."/>
        </authorList>
    </citation>
    <scope>NUCLEOTIDE SEQUENCE [LARGE SCALE GENOMIC DNA]</scope>
</reference>
<evidence type="ECO:0000313" key="1">
    <source>
        <dbReference type="EnsemblPlants" id="AVESA.00010b.r2.1AG0051780.1.CDS.1"/>
    </source>
</evidence>
<accession>A0ACD5TH23</accession>
<name>A0ACD5TH23_AVESA</name>
<protein>
    <submittedName>
        <fullName evidence="1">Uncharacterized protein</fullName>
    </submittedName>
</protein>
<reference evidence="1" key="2">
    <citation type="submission" date="2025-09" db="UniProtKB">
        <authorList>
            <consortium name="EnsemblPlants"/>
        </authorList>
    </citation>
    <scope>IDENTIFICATION</scope>
</reference>
<sequence length="958" mass="107794">MSSTVRGAIDPLLGYLSSAIHDEAQLLGGVRRDAQFIKDEMESMNGFLHHLAEAKDHEGDHQVRAWMKQVRDLANDTQYCVDLYGRRVGTAPRARGFWGHAHRAIFFLQTIPARHQVATQIRELKSRARDIGERRQRYGVQILAKVTNELAGGSGGNIAMGEELDARRRGLVDAEPLKDATVALINWLHKEIDDGRRLHAEEPKATARADDPSGRAIVVIAVVAPDKADGSDLAKEVYNHSSVESLFDCKAFITIQRPPFLPQVLGDMIQQLRPPPPEGANDEQQLEDKEELQKHVKGRRFFLVVENADHPYPWKDVKEILDSSGCSPGSAILVTTKDSALAKCFSPNKTITHSFVQFCFGRANQLVSIDDKMRDIIRRVLDKCDPDLLCMKLLLGTLYADPYMSTKKQLEDLCKSLEDLDSSARPDGSATSKKHMMILKFCYDKLPKMERNCLLYLSIFPKKSDVRRTSLVRRWVAEGYVVEGDGREALDRAKSCFDDLVARGFVAIAKAGNLGNVISCKVHHFVHGFITKLVKEDSFGDKSLPSNLARHLSIRNDILWHQVSHQKQQSSGRSIYNCFTLVERQGAPDAITTFIESLPTFSQVARVKVMDLDYCKHLENRHLKIICNNLLLLKYLSIRSTGISQLPKEIKKLQQLEMLDIRQTKVPFSATRGLLLPMLKHLLAGPISYRVGDSPREELSTVQMPSKIGEMTEMETLYHVEVVEDDDKLEHIKTLKRLRELGVVIHGKQDNISRLLWVVTELSECLRVLSVWVRPPREGRDDAVLHMGIENKHSIPKLLETLSINGITKGLPDWIEDLPHLAEITLSQTSLSHGSMEMLGRLEGLRCLTLRHKSYVENTLTLKTNQFKNISFLVIEGASDINKGIIFEASTAPKLEKIVWTFTRMDITADTITGLSNLPNLKELEFTGDFDPSHVQLAVARHPNSPNFRYKLPGGSLA</sequence>
<proteinExistence type="predicted"/>
<organism evidence="1 2">
    <name type="scientific">Avena sativa</name>
    <name type="common">Oat</name>
    <dbReference type="NCBI Taxonomy" id="4498"/>
    <lineage>
        <taxon>Eukaryota</taxon>
        <taxon>Viridiplantae</taxon>
        <taxon>Streptophyta</taxon>
        <taxon>Embryophyta</taxon>
        <taxon>Tracheophyta</taxon>
        <taxon>Spermatophyta</taxon>
        <taxon>Magnoliopsida</taxon>
        <taxon>Liliopsida</taxon>
        <taxon>Poales</taxon>
        <taxon>Poaceae</taxon>
        <taxon>BOP clade</taxon>
        <taxon>Pooideae</taxon>
        <taxon>Poodae</taxon>
        <taxon>Poeae</taxon>
        <taxon>Poeae Chloroplast Group 1 (Aveneae type)</taxon>
        <taxon>Aveninae</taxon>
        <taxon>Avena</taxon>
    </lineage>
</organism>
<evidence type="ECO:0000313" key="2">
    <source>
        <dbReference type="Proteomes" id="UP001732700"/>
    </source>
</evidence>
<dbReference type="Proteomes" id="UP001732700">
    <property type="component" value="Chromosome 1A"/>
</dbReference>
<keyword evidence="2" id="KW-1185">Reference proteome</keyword>